<proteinExistence type="predicted"/>
<dbReference type="EMBL" id="OC916300">
    <property type="protein sequence ID" value="CAD7643821.1"/>
    <property type="molecule type" value="Genomic_DNA"/>
</dbReference>
<reference evidence="1" key="1">
    <citation type="submission" date="2020-11" db="EMBL/GenBank/DDBJ databases">
        <authorList>
            <person name="Tran Van P."/>
        </authorList>
    </citation>
    <scope>NUCLEOTIDE SEQUENCE</scope>
</reference>
<name>A0A7R9LLC9_9ACAR</name>
<organism evidence="1">
    <name type="scientific">Oppiella nova</name>
    <dbReference type="NCBI Taxonomy" id="334625"/>
    <lineage>
        <taxon>Eukaryota</taxon>
        <taxon>Metazoa</taxon>
        <taxon>Ecdysozoa</taxon>
        <taxon>Arthropoda</taxon>
        <taxon>Chelicerata</taxon>
        <taxon>Arachnida</taxon>
        <taxon>Acari</taxon>
        <taxon>Acariformes</taxon>
        <taxon>Sarcoptiformes</taxon>
        <taxon>Oribatida</taxon>
        <taxon>Brachypylina</taxon>
        <taxon>Oppioidea</taxon>
        <taxon>Oppiidae</taxon>
        <taxon>Oppiella</taxon>
    </lineage>
</organism>
<sequence length="105" mass="12573">MNSFDTKALVLLITGSSNYMPVLYLLKSQTTIKCENKIRTLKIFAGNLIPTRDIHKTNHLWNEYKKCWDFLSAKHRLLDFKHIIIDYVFESQRRARVRGEREDWE</sequence>
<keyword evidence="2" id="KW-1185">Reference proteome</keyword>
<gene>
    <name evidence="1" type="ORF">ONB1V03_LOCUS4340</name>
</gene>
<evidence type="ECO:0000313" key="2">
    <source>
        <dbReference type="Proteomes" id="UP000728032"/>
    </source>
</evidence>
<dbReference type="EMBL" id="CAJPVJ010001475">
    <property type="protein sequence ID" value="CAG2164791.1"/>
    <property type="molecule type" value="Genomic_DNA"/>
</dbReference>
<evidence type="ECO:0000313" key="1">
    <source>
        <dbReference type="EMBL" id="CAD7643821.1"/>
    </source>
</evidence>
<accession>A0A7R9LLC9</accession>
<protein>
    <submittedName>
        <fullName evidence="1">Uncharacterized protein</fullName>
    </submittedName>
</protein>
<dbReference type="AlphaFoldDB" id="A0A7R9LLC9"/>
<dbReference type="Proteomes" id="UP000728032">
    <property type="component" value="Unassembled WGS sequence"/>
</dbReference>